<keyword evidence="7" id="KW-0812">Transmembrane</keyword>
<dbReference type="Pfam" id="PF00171">
    <property type="entry name" value="Aldedh"/>
    <property type="match status" value="1"/>
</dbReference>
<evidence type="ECO:0000256" key="5">
    <source>
        <dbReference type="PROSITE-ProRule" id="PRU10007"/>
    </source>
</evidence>
<dbReference type="PIRSF" id="PIRSF036492">
    <property type="entry name" value="ALDH"/>
    <property type="match status" value="1"/>
</dbReference>
<keyword evidence="7" id="KW-1133">Transmembrane helix</keyword>
<proteinExistence type="inferred from homology"/>
<dbReference type="GO" id="GO:0004029">
    <property type="term" value="F:aldehyde dehydrogenase (NAD+) activity"/>
    <property type="evidence" value="ECO:0007669"/>
    <property type="project" value="TreeGrafter"/>
</dbReference>
<comment type="similarity">
    <text evidence="1 3 6">Belongs to the aldehyde dehydrogenase family.</text>
</comment>
<evidence type="ECO:0000256" key="7">
    <source>
        <dbReference type="SAM" id="Phobius"/>
    </source>
</evidence>
<feature type="transmembrane region" description="Helical" evidence="7">
    <location>
        <begin position="473"/>
        <end position="494"/>
    </location>
</feature>
<evidence type="ECO:0000256" key="1">
    <source>
        <dbReference type="ARBA" id="ARBA00009986"/>
    </source>
</evidence>
<dbReference type="GO" id="GO:0006081">
    <property type="term" value="P:aldehyde metabolic process"/>
    <property type="evidence" value="ECO:0007669"/>
    <property type="project" value="InterPro"/>
</dbReference>
<dbReference type="AlphaFoldDB" id="A0A0H5QGD3"/>
<dbReference type="InterPro" id="IPR029510">
    <property type="entry name" value="Ald_DH_CS_GLU"/>
</dbReference>
<dbReference type="PROSITE" id="PS00687">
    <property type="entry name" value="ALDEHYDE_DEHYDR_GLU"/>
    <property type="match status" value="1"/>
</dbReference>
<protein>
    <recommendedName>
        <fullName evidence="3">Aldehyde dehydrogenase</fullName>
    </recommendedName>
</protein>
<dbReference type="PANTHER" id="PTHR43570">
    <property type="entry name" value="ALDEHYDE DEHYDROGENASE"/>
    <property type="match status" value="1"/>
</dbReference>
<dbReference type="SUPFAM" id="SSF53720">
    <property type="entry name" value="ALDH-like"/>
    <property type="match status" value="1"/>
</dbReference>
<dbReference type="FunFam" id="3.40.605.10:FF:000004">
    <property type="entry name" value="Aldehyde dehydrogenase"/>
    <property type="match status" value="1"/>
</dbReference>
<accession>A0A0H5QGD3</accession>
<evidence type="ECO:0000256" key="6">
    <source>
        <dbReference type="RuleBase" id="RU003345"/>
    </source>
</evidence>
<evidence type="ECO:0000259" key="8">
    <source>
        <dbReference type="Pfam" id="PF00171"/>
    </source>
</evidence>
<dbReference type="InterPro" id="IPR015590">
    <property type="entry name" value="Aldehyde_DH_dom"/>
</dbReference>
<dbReference type="Gene3D" id="3.40.605.10">
    <property type="entry name" value="Aldehyde Dehydrogenase, Chain A, domain 1"/>
    <property type="match status" value="1"/>
</dbReference>
<feature type="active site" evidence="4 5">
    <location>
        <position position="212"/>
    </location>
</feature>
<dbReference type="Gene3D" id="3.40.309.10">
    <property type="entry name" value="Aldehyde Dehydrogenase, Chain A, domain 2"/>
    <property type="match status" value="1"/>
</dbReference>
<sequence length="495" mass="53140">MSQPSSPADITSAVEHFRSAPPIPVPHRYSVLKAIRSFLVEQNQSLLDALSSDLGRARYESVISDIEIALSSTDEAISHLNDWVRSRSVPTPLIAMPGSSRIKPYPKGTVLIISPFNFPVQLAICPLVSAIAAGNRCVLKPSELTPATSALFANSLVKYISPSILRVIVGGPETSTLLLQQKFDHIFFTGSERVGKIVLQAAAVHLTPVTLELGGKSPVIMCQGSNIDLAAKRIMWSKWVNCGQTCIACDYAIVIAPHYDQFIEACSDALSSFAAGSSVAESPSYSRIVSQAHTMRLKGLIDLCSSSIICGGDVDIESRFCAPTIIGPVDIDSELLKSEIFGPILPVVKVSSIDEAIKLSNRVCSTPLALYIFGSSDQAEQIISQTQSGTVCVNDCVVQHAVPSFPFGGVGHSGMGQSHGIYGFRTFSHMRPILERSANSIFDVSIRYPPYSEKSEKLLVMAMRCTRLTSSSLIAAAMMAICVVIVAVVAGFMLK</sequence>
<feature type="domain" description="Aldehyde dehydrogenase" evidence="8">
    <location>
        <begin position="10"/>
        <end position="431"/>
    </location>
</feature>
<name>A0A0H5QGD3_9EUKA</name>
<dbReference type="GO" id="GO:0005737">
    <property type="term" value="C:cytoplasm"/>
    <property type="evidence" value="ECO:0007669"/>
    <property type="project" value="TreeGrafter"/>
</dbReference>
<dbReference type="EMBL" id="HACM01000210">
    <property type="protein sequence ID" value="CRZ00652.1"/>
    <property type="molecule type" value="Transcribed_RNA"/>
</dbReference>
<reference evidence="9" key="1">
    <citation type="submission" date="2015-04" db="EMBL/GenBank/DDBJ databases">
        <title>The genome sequence of the plant pathogenic Rhizarian Plasmodiophora brassicae reveals insights in its biotrophic life cycle and the origin of chitin synthesis.</title>
        <authorList>
            <person name="Schwelm A."/>
            <person name="Fogelqvist J."/>
            <person name="Knaust A."/>
            <person name="Julke S."/>
            <person name="Lilja T."/>
            <person name="Dhandapani V."/>
            <person name="Bonilla-Rosso G."/>
            <person name="Karlsson M."/>
            <person name="Shevchenko A."/>
            <person name="Choi S.R."/>
            <person name="Kim H.G."/>
            <person name="Park J.Y."/>
            <person name="Lim Y.P."/>
            <person name="Ludwig-Muller J."/>
            <person name="Dixelius C."/>
        </authorList>
    </citation>
    <scope>NUCLEOTIDE SEQUENCE</scope>
    <source>
        <tissue evidence="9">Potato root galls</tissue>
    </source>
</reference>
<dbReference type="InterPro" id="IPR016163">
    <property type="entry name" value="Ald_DH_C"/>
</dbReference>
<dbReference type="InterPro" id="IPR012394">
    <property type="entry name" value="Aldehyde_DH_NAD(P)"/>
</dbReference>
<organism evidence="9">
    <name type="scientific">Spongospora subterranea</name>
    <dbReference type="NCBI Taxonomy" id="70186"/>
    <lineage>
        <taxon>Eukaryota</taxon>
        <taxon>Sar</taxon>
        <taxon>Rhizaria</taxon>
        <taxon>Endomyxa</taxon>
        <taxon>Phytomyxea</taxon>
        <taxon>Plasmodiophorida</taxon>
        <taxon>Plasmodiophoridae</taxon>
        <taxon>Spongospora</taxon>
    </lineage>
</organism>
<evidence type="ECO:0000313" key="9">
    <source>
        <dbReference type="EMBL" id="CRZ00652.1"/>
    </source>
</evidence>
<dbReference type="CDD" id="cd07087">
    <property type="entry name" value="ALDH_F3-13-14_CALDH-like"/>
    <property type="match status" value="1"/>
</dbReference>
<dbReference type="PANTHER" id="PTHR43570:SF16">
    <property type="entry name" value="ALDEHYDE DEHYDROGENASE TYPE III, ISOFORM Q"/>
    <property type="match status" value="1"/>
</dbReference>
<evidence type="ECO:0000256" key="4">
    <source>
        <dbReference type="PIRSR" id="PIRSR036492-1"/>
    </source>
</evidence>
<dbReference type="InterPro" id="IPR016162">
    <property type="entry name" value="Ald_DH_N"/>
</dbReference>
<keyword evidence="7" id="KW-0472">Membrane</keyword>
<evidence type="ECO:0000256" key="3">
    <source>
        <dbReference type="PIRNR" id="PIRNR036492"/>
    </source>
</evidence>
<keyword evidence="2 3" id="KW-0560">Oxidoreductase</keyword>
<dbReference type="InterPro" id="IPR016161">
    <property type="entry name" value="Ald_DH/histidinol_DH"/>
</dbReference>
<evidence type="ECO:0000256" key="2">
    <source>
        <dbReference type="ARBA" id="ARBA00023002"/>
    </source>
</evidence>
<feature type="active site" evidence="4">
    <location>
        <position position="246"/>
    </location>
</feature>